<dbReference type="AlphaFoldDB" id="A0AA38FX60"/>
<sequence length="57" mass="6563">AEEEFDLSNSMLKGERNHGGQVTYQEDTMEEVEYLQQDSNKAVYLSDLENCFDGEEP</sequence>
<evidence type="ECO:0000256" key="1">
    <source>
        <dbReference type="SAM" id="MobiDB-lite"/>
    </source>
</evidence>
<name>A0AA38FX60_TAXCH</name>
<feature type="non-terminal residue" evidence="2">
    <location>
        <position position="1"/>
    </location>
</feature>
<gene>
    <name evidence="2" type="ORF">KI387_026610</name>
</gene>
<reference evidence="2 3" key="1">
    <citation type="journal article" date="2021" name="Nat. Plants">
        <title>The Taxus genome provides insights into paclitaxel biosynthesis.</title>
        <authorList>
            <person name="Xiong X."/>
            <person name="Gou J."/>
            <person name="Liao Q."/>
            <person name="Li Y."/>
            <person name="Zhou Q."/>
            <person name="Bi G."/>
            <person name="Li C."/>
            <person name="Du R."/>
            <person name="Wang X."/>
            <person name="Sun T."/>
            <person name="Guo L."/>
            <person name="Liang H."/>
            <person name="Lu P."/>
            <person name="Wu Y."/>
            <person name="Zhang Z."/>
            <person name="Ro D.K."/>
            <person name="Shang Y."/>
            <person name="Huang S."/>
            <person name="Yan J."/>
        </authorList>
    </citation>
    <scope>NUCLEOTIDE SEQUENCE [LARGE SCALE GENOMIC DNA]</scope>
    <source>
        <strain evidence="2">Ta-2019</strain>
    </source>
</reference>
<comment type="caution">
    <text evidence="2">The sequence shown here is derived from an EMBL/GenBank/DDBJ whole genome shotgun (WGS) entry which is preliminary data.</text>
</comment>
<feature type="non-terminal residue" evidence="2">
    <location>
        <position position="57"/>
    </location>
</feature>
<evidence type="ECO:0000313" key="2">
    <source>
        <dbReference type="EMBL" id="KAH9311575.1"/>
    </source>
</evidence>
<accession>A0AA38FX60</accession>
<feature type="region of interest" description="Disordered" evidence="1">
    <location>
        <begin position="1"/>
        <end position="20"/>
    </location>
</feature>
<dbReference type="EMBL" id="JAHRHJ020000006">
    <property type="protein sequence ID" value="KAH9311575.1"/>
    <property type="molecule type" value="Genomic_DNA"/>
</dbReference>
<protein>
    <submittedName>
        <fullName evidence="2">Uncharacterized protein</fullName>
    </submittedName>
</protein>
<proteinExistence type="predicted"/>
<keyword evidence="3" id="KW-1185">Reference proteome</keyword>
<evidence type="ECO:0000313" key="3">
    <source>
        <dbReference type="Proteomes" id="UP000824469"/>
    </source>
</evidence>
<organism evidence="2 3">
    <name type="scientific">Taxus chinensis</name>
    <name type="common">Chinese yew</name>
    <name type="synonym">Taxus wallichiana var. chinensis</name>
    <dbReference type="NCBI Taxonomy" id="29808"/>
    <lineage>
        <taxon>Eukaryota</taxon>
        <taxon>Viridiplantae</taxon>
        <taxon>Streptophyta</taxon>
        <taxon>Embryophyta</taxon>
        <taxon>Tracheophyta</taxon>
        <taxon>Spermatophyta</taxon>
        <taxon>Pinopsida</taxon>
        <taxon>Pinidae</taxon>
        <taxon>Conifers II</taxon>
        <taxon>Cupressales</taxon>
        <taxon>Taxaceae</taxon>
        <taxon>Taxus</taxon>
    </lineage>
</organism>
<dbReference type="Proteomes" id="UP000824469">
    <property type="component" value="Unassembled WGS sequence"/>
</dbReference>